<dbReference type="Proteomes" id="UP000180254">
    <property type="component" value="Unassembled WGS sequence"/>
</dbReference>
<evidence type="ECO:0008006" key="4">
    <source>
        <dbReference type="Google" id="ProtNLM"/>
    </source>
</evidence>
<dbReference type="EMBL" id="MKIE01000010">
    <property type="protein sequence ID" value="OHW61610.1"/>
    <property type="molecule type" value="Genomic_DNA"/>
</dbReference>
<dbReference type="RefSeq" id="WP_071064228.1">
    <property type="nucleotide sequence ID" value="NZ_MKIE01000010.1"/>
</dbReference>
<keyword evidence="3" id="KW-1185">Reference proteome</keyword>
<feature type="chain" id="PRO_5038927888" description="Lipoprotein" evidence="1">
    <location>
        <begin position="20"/>
        <end position="211"/>
    </location>
</feature>
<comment type="caution">
    <text evidence="2">The sequence shown here is derived from an EMBL/GenBank/DDBJ whole genome shotgun (WGS) entry which is preliminary data.</text>
</comment>
<evidence type="ECO:0000313" key="2">
    <source>
        <dbReference type="EMBL" id="OHW61610.1"/>
    </source>
</evidence>
<feature type="signal peptide" evidence="1">
    <location>
        <begin position="1"/>
        <end position="19"/>
    </location>
</feature>
<dbReference type="PROSITE" id="PS51257">
    <property type="entry name" value="PROKAR_LIPOPROTEIN"/>
    <property type="match status" value="1"/>
</dbReference>
<protein>
    <recommendedName>
        <fullName evidence="4">Lipoprotein</fullName>
    </recommendedName>
</protein>
<keyword evidence="1" id="KW-0732">Signal</keyword>
<sequence length="211" mass="23865">MKAKYRYIFLVFSALLVLASCSGDRKSKEPFDPKSHISESRYDEISLVELFDYISSAGKLKSPMLNRFELTADRDGSISNLSLEVVDTESGKSHNASYDSKSDIFKIKLDEYVAEEKKLFDLSLLESAESLLENLEADQAFSIYFLTELSSGSIDANFPQSSDVFLLEKRGLQKIKSPEIPKSETLYFFAVHNLNSSTDYPSYFIVDPKKI</sequence>
<organism evidence="2 3">
    <name type="scientific">Andreesenia angusta</name>
    <dbReference type="NCBI Taxonomy" id="39480"/>
    <lineage>
        <taxon>Bacteria</taxon>
        <taxon>Bacillati</taxon>
        <taxon>Bacillota</taxon>
        <taxon>Tissierellia</taxon>
        <taxon>Tissierellales</taxon>
        <taxon>Gottschalkiaceae</taxon>
        <taxon>Andreesenia</taxon>
    </lineage>
</organism>
<proteinExistence type="predicted"/>
<reference evidence="2 3" key="1">
    <citation type="submission" date="2016-09" db="EMBL/GenBank/DDBJ databases">
        <title>Genome sequence of Eubacterium angustum.</title>
        <authorList>
            <person name="Poehlein A."/>
            <person name="Daniel R."/>
        </authorList>
    </citation>
    <scope>NUCLEOTIDE SEQUENCE [LARGE SCALE GENOMIC DNA]</scope>
    <source>
        <strain evidence="2 3">DSM 1989</strain>
    </source>
</reference>
<accession>A0A1S1V5D1</accession>
<evidence type="ECO:0000256" key="1">
    <source>
        <dbReference type="SAM" id="SignalP"/>
    </source>
</evidence>
<evidence type="ECO:0000313" key="3">
    <source>
        <dbReference type="Proteomes" id="UP000180254"/>
    </source>
</evidence>
<name>A0A1S1V5D1_9FIRM</name>
<dbReference type="AlphaFoldDB" id="A0A1S1V5D1"/>
<dbReference type="STRING" id="39480.EUAN_20480"/>
<gene>
    <name evidence="2" type="ORF">EUAN_20480</name>
</gene>